<name>A0A9X3C0R0_9FLAO</name>
<accession>A0A9X3C0R0</accession>
<dbReference type="Proteomes" id="UP001151133">
    <property type="component" value="Unassembled WGS sequence"/>
</dbReference>
<sequence length="271" mass="31617">MLITASIVLYNNDKFELGKTISSILDTEQKVMLYLIDNSELDDLKIFKDFDNRIKYIHNPSNPGFGAAHNIAIKSAIETNGEYHFIVNPDIYFDGDIISVMISYMKSDKTIGMMMPQILNLDGSVQNLPKLLPTPLSILWRKVKKPNKAYQKFINQYELREIPKKTIYNAPILSGCFTLLNLNAIEKVGGYDGKFFMYFEDWDLSRRVHQYYKTIYFPLVSVYHGYESGANKNRRLFKIFINSAIIYFNKWGWFFDLERSKINNKALSQFK</sequence>
<dbReference type="InterPro" id="IPR029044">
    <property type="entry name" value="Nucleotide-diphossugar_trans"/>
</dbReference>
<comment type="caution">
    <text evidence="2">The sequence shown here is derived from an EMBL/GenBank/DDBJ whole genome shotgun (WGS) entry which is preliminary data.</text>
</comment>
<dbReference type="Gene3D" id="3.90.550.10">
    <property type="entry name" value="Spore Coat Polysaccharide Biosynthesis Protein SpsA, Chain A"/>
    <property type="match status" value="1"/>
</dbReference>
<evidence type="ECO:0000313" key="3">
    <source>
        <dbReference type="Proteomes" id="UP001151133"/>
    </source>
</evidence>
<dbReference type="RefSeq" id="WP_264285637.1">
    <property type="nucleotide sequence ID" value="NZ_JAOZEV010000002.1"/>
</dbReference>
<dbReference type="AlphaFoldDB" id="A0A9X3C0R0"/>
<dbReference type="EMBL" id="JAOZEV010000002">
    <property type="protein sequence ID" value="MCV9931271.1"/>
    <property type="molecule type" value="Genomic_DNA"/>
</dbReference>
<evidence type="ECO:0000313" key="2">
    <source>
        <dbReference type="EMBL" id="MCV9931271.1"/>
    </source>
</evidence>
<proteinExistence type="predicted"/>
<organism evidence="2 3">
    <name type="scientific">Flavobacterium frigoritolerans</name>
    <dbReference type="NCBI Taxonomy" id="2987686"/>
    <lineage>
        <taxon>Bacteria</taxon>
        <taxon>Pseudomonadati</taxon>
        <taxon>Bacteroidota</taxon>
        <taxon>Flavobacteriia</taxon>
        <taxon>Flavobacteriales</taxon>
        <taxon>Flavobacteriaceae</taxon>
        <taxon>Flavobacterium</taxon>
    </lineage>
</organism>
<dbReference type="InterPro" id="IPR001173">
    <property type="entry name" value="Glyco_trans_2-like"/>
</dbReference>
<dbReference type="SUPFAM" id="SSF53448">
    <property type="entry name" value="Nucleotide-diphospho-sugar transferases"/>
    <property type="match status" value="1"/>
</dbReference>
<gene>
    <name evidence="2" type="ORF">OIU80_03175</name>
</gene>
<keyword evidence="3" id="KW-1185">Reference proteome</keyword>
<reference evidence="2" key="1">
    <citation type="submission" date="2022-10" db="EMBL/GenBank/DDBJ databases">
        <title>Two novel species of Flavobacterium.</title>
        <authorList>
            <person name="Liu Q."/>
            <person name="Xin Y.-H."/>
        </authorList>
    </citation>
    <scope>NUCLEOTIDE SEQUENCE</scope>
    <source>
        <strain evidence="2">LS1R47</strain>
    </source>
</reference>
<dbReference type="PANTHER" id="PTHR43179:SF10">
    <property type="entry name" value="GLYCOSYL TRANSFERASE"/>
    <property type="match status" value="1"/>
</dbReference>
<evidence type="ECO:0000259" key="1">
    <source>
        <dbReference type="Pfam" id="PF00535"/>
    </source>
</evidence>
<protein>
    <submittedName>
        <fullName evidence="2">Glycosyltransferase family 2 protein</fullName>
    </submittedName>
</protein>
<dbReference type="Pfam" id="PF00535">
    <property type="entry name" value="Glycos_transf_2"/>
    <property type="match status" value="1"/>
</dbReference>
<feature type="domain" description="Glycosyltransferase 2-like" evidence="1">
    <location>
        <begin position="7"/>
        <end position="185"/>
    </location>
</feature>
<dbReference type="PANTHER" id="PTHR43179">
    <property type="entry name" value="RHAMNOSYLTRANSFERASE WBBL"/>
    <property type="match status" value="1"/>
</dbReference>